<dbReference type="InterPro" id="IPR000836">
    <property type="entry name" value="PRTase_dom"/>
</dbReference>
<gene>
    <name evidence="6" type="primary">pyrE</name>
    <name evidence="8" type="ORF">B9Q03_06060</name>
</gene>
<dbReference type="InterPro" id="IPR023031">
    <property type="entry name" value="OPRT"/>
</dbReference>
<evidence type="ECO:0000256" key="1">
    <source>
        <dbReference type="ARBA" id="ARBA00004889"/>
    </source>
</evidence>
<dbReference type="GO" id="GO:0004588">
    <property type="term" value="F:orotate phosphoribosyltransferase activity"/>
    <property type="evidence" value="ECO:0007669"/>
    <property type="project" value="UniProtKB-UniRule"/>
</dbReference>
<dbReference type="UniPathway" id="UPA00070">
    <property type="reaction ID" value="UER00119"/>
</dbReference>
<comment type="pathway">
    <text evidence="1 6">Pyrimidine metabolism; UMP biosynthesis via de novo pathway; UMP from orotate: step 1/2.</text>
</comment>
<protein>
    <recommendedName>
        <fullName evidence="2 6">Orotate phosphoribosyltransferase</fullName>
        <shortName evidence="6">OPRT</shortName>
        <shortName evidence="6">OPRTase</shortName>
        <ecNumber evidence="2 6">2.4.2.10</ecNumber>
    </recommendedName>
</protein>
<comment type="similarity">
    <text evidence="6">Belongs to the purine/pyrimidine phosphoribosyltransferase family. PyrE subfamily.</text>
</comment>
<evidence type="ECO:0000313" key="8">
    <source>
        <dbReference type="EMBL" id="PSN90763.1"/>
    </source>
</evidence>
<dbReference type="HAMAP" id="MF_01208">
    <property type="entry name" value="PyrE"/>
    <property type="match status" value="1"/>
</dbReference>
<feature type="binding site" evidence="6">
    <location>
        <position position="146"/>
    </location>
    <ligand>
        <name>orotate</name>
        <dbReference type="ChEBI" id="CHEBI:30839"/>
    </ligand>
</feature>
<sequence>MDIANQLYQHGAVKFGRFTLKSGQVSPVYLDLRVVPSDPKLFSALVDLALEKLESLLVDGVVGIATGGLVWSSVLAYRAGLPHFYVREEAKSHGTGSQIEGGSPAHLRDPLIVDDVATSGASLVRAVRTLESHGLKPKKALVVVDREQGASDLLGSSGVTLTSCFTLTDILGKLGGVVPAEELEVVLKWHMEQKSRVGKTGM</sequence>
<comment type="caution">
    <text evidence="8">The sequence shown here is derived from an EMBL/GenBank/DDBJ whole genome shotgun (WGS) entry which is preliminary data.</text>
</comment>
<dbReference type="SUPFAM" id="SSF53271">
    <property type="entry name" value="PRTase-like"/>
    <property type="match status" value="1"/>
</dbReference>
<evidence type="ECO:0000259" key="7">
    <source>
        <dbReference type="Pfam" id="PF00156"/>
    </source>
</evidence>
<comment type="function">
    <text evidence="6">Catalyzes the transfer of a ribosyl phosphate group from 5-phosphoribose 1-diphosphate to orotate, leading to the formation of orotidine monophosphate (OMP).</text>
</comment>
<comment type="cofactor">
    <cofactor evidence="6">
        <name>Mg(2+)</name>
        <dbReference type="ChEBI" id="CHEBI:18420"/>
    </cofactor>
</comment>
<accession>A0A2R6AWS6</accession>
<dbReference type="EC" id="2.4.2.10" evidence="2 6"/>
<evidence type="ECO:0000256" key="2">
    <source>
        <dbReference type="ARBA" id="ARBA00011971"/>
    </source>
</evidence>
<comment type="subunit">
    <text evidence="6">Homodimer.</text>
</comment>
<evidence type="ECO:0000256" key="4">
    <source>
        <dbReference type="ARBA" id="ARBA00022679"/>
    </source>
</evidence>
<comment type="caution">
    <text evidence="6">Lacks conserved residue(s) required for the propagation of feature annotation.</text>
</comment>
<dbReference type="Pfam" id="PF00156">
    <property type="entry name" value="Pribosyltran"/>
    <property type="match status" value="1"/>
</dbReference>
<evidence type="ECO:0000256" key="3">
    <source>
        <dbReference type="ARBA" id="ARBA00022676"/>
    </source>
</evidence>
<dbReference type="InterPro" id="IPR029057">
    <property type="entry name" value="PRTase-like"/>
</dbReference>
<feature type="domain" description="Phosphoribosyltransferase" evidence="7">
    <location>
        <begin position="56"/>
        <end position="151"/>
    </location>
</feature>
<organism evidence="8 9">
    <name type="scientific">Candidatus Marsarchaeota G2 archaeon OSP_D</name>
    <dbReference type="NCBI Taxonomy" id="1978157"/>
    <lineage>
        <taxon>Archaea</taxon>
        <taxon>Candidatus Marsarchaeota</taxon>
        <taxon>Candidatus Marsarchaeota group 2</taxon>
    </lineage>
</organism>
<keyword evidence="5 6" id="KW-0665">Pyrimidine biosynthesis</keyword>
<dbReference type="GO" id="GO:0019856">
    <property type="term" value="P:pyrimidine nucleobase biosynthetic process"/>
    <property type="evidence" value="ECO:0007669"/>
    <property type="project" value="TreeGrafter"/>
</dbReference>
<dbReference type="Gene3D" id="3.40.50.2020">
    <property type="match status" value="1"/>
</dbReference>
<dbReference type="AlphaFoldDB" id="A0A2R6AWS6"/>
<feature type="binding site" description="in other chain" evidence="6">
    <location>
        <begin position="114"/>
        <end position="122"/>
    </location>
    <ligand>
        <name>5-phospho-alpha-D-ribose 1-diphosphate</name>
        <dbReference type="ChEBI" id="CHEBI:58017"/>
        <note>ligand shared between dimeric partners</note>
    </ligand>
</feature>
<dbReference type="PANTHER" id="PTHR19278:SF9">
    <property type="entry name" value="URIDINE 5'-MONOPHOSPHATE SYNTHASE"/>
    <property type="match status" value="1"/>
</dbReference>
<evidence type="ECO:0000313" key="9">
    <source>
        <dbReference type="Proteomes" id="UP000240322"/>
    </source>
</evidence>
<dbReference type="Proteomes" id="UP000240322">
    <property type="component" value="Unassembled WGS sequence"/>
</dbReference>
<keyword evidence="3 6" id="KW-0328">Glycosyltransferase</keyword>
<feature type="binding site" evidence="6">
    <location>
        <position position="93"/>
    </location>
    <ligand>
        <name>5-phospho-alpha-D-ribose 1-diphosphate</name>
        <dbReference type="ChEBI" id="CHEBI:58017"/>
        <note>ligand shared between dimeric partners</note>
    </ligand>
</feature>
<reference evidence="8 9" key="1">
    <citation type="submission" date="2017-04" db="EMBL/GenBank/DDBJ databases">
        <title>Novel microbial lineages endemic to geothermal iron-oxide mats fill important gaps in the evolutionary history of Archaea.</title>
        <authorList>
            <person name="Jay Z.J."/>
            <person name="Beam J.P."/>
            <person name="Dlakic M."/>
            <person name="Rusch D.B."/>
            <person name="Kozubal M.A."/>
            <person name="Inskeep W.P."/>
        </authorList>
    </citation>
    <scope>NUCLEOTIDE SEQUENCE [LARGE SCALE GENOMIC DNA]</scope>
    <source>
        <strain evidence="8">OSP_D</strain>
    </source>
</reference>
<dbReference type="PANTHER" id="PTHR19278">
    <property type="entry name" value="OROTATE PHOSPHORIBOSYLTRANSFERASE"/>
    <property type="match status" value="1"/>
</dbReference>
<comment type="catalytic activity">
    <reaction evidence="6">
        <text>orotidine 5'-phosphate + diphosphate = orotate + 5-phospho-alpha-D-ribose 1-diphosphate</text>
        <dbReference type="Rhea" id="RHEA:10380"/>
        <dbReference type="ChEBI" id="CHEBI:30839"/>
        <dbReference type="ChEBI" id="CHEBI:33019"/>
        <dbReference type="ChEBI" id="CHEBI:57538"/>
        <dbReference type="ChEBI" id="CHEBI:58017"/>
        <dbReference type="EC" id="2.4.2.10"/>
    </reaction>
</comment>
<evidence type="ECO:0000256" key="5">
    <source>
        <dbReference type="ARBA" id="ARBA00022975"/>
    </source>
</evidence>
<feature type="binding site" evidence="6">
    <location>
        <position position="87"/>
    </location>
    <ligand>
        <name>5-phospho-alpha-D-ribose 1-diphosphate</name>
        <dbReference type="ChEBI" id="CHEBI:58017"/>
        <note>ligand shared between dimeric partners</note>
    </ligand>
</feature>
<evidence type="ECO:0000256" key="6">
    <source>
        <dbReference type="HAMAP-Rule" id="MF_01208"/>
    </source>
</evidence>
<dbReference type="EMBL" id="NEXE01000048">
    <property type="protein sequence ID" value="PSN90763.1"/>
    <property type="molecule type" value="Genomic_DNA"/>
</dbReference>
<feature type="binding site" evidence="6">
    <location>
        <position position="91"/>
    </location>
    <ligand>
        <name>5-phospho-alpha-D-ribose 1-diphosphate</name>
        <dbReference type="ChEBI" id="CHEBI:58017"/>
        <note>ligand shared between dimeric partners</note>
    </ligand>
</feature>
<dbReference type="GO" id="GO:0000287">
    <property type="term" value="F:magnesium ion binding"/>
    <property type="evidence" value="ECO:0007669"/>
    <property type="project" value="UniProtKB-UniRule"/>
</dbReference>
<dbReference type="CDD" id="cd06223">
    <property type="entry name" value="PRTases_typeI"/>
    <property type="match status" value="1"/>
</dbReference>
<name>A0A2R6AWS6_9ARCH</name>
<keyword evidence="4 6" id="KW-0808">Transferase</keyword>
<proteinExistence type="inferred from homology"/>
<keyword evidence="6" id="KW-0460">Magnesium</keyword>
<dbReference type="GO" id="GO:0044205">
    <property type="term" value="P:'de novo' UMP biosynthetic process"/>
    <property type="evidence" value="ECO:0007669"/>
    <property type="project" value="UniProtKB-UniRule"/>
</dbReference>
<feature type="binding site" evidence="6">
    <location>
        <position position="118"/>
    </location>
    <ligand>
        <name>orotate</name>
        <dbReference type="ChEBI" id="CHEBI:30839"/>
    </ligand>
</feature>